<organism evidence="1 2">
    <name type="scientific">Brassica cretica</name>
    <name type="common">Mustard</name>
    <dbReference type="NCBI Taxonomy" id="69181"/>
    <lineage>
        <taxon>Eukaryota</taxon>
        <taxon>Viridiplantae</taxon>
        <taxon>Streptophyta</taxon>
        <taxon>Embryophyta</taxon>
        <taxon>Tracheophyta</taxon>
        <taxon>Spermatophyta</taxon>
        <taxon>Magnoliopsida</taxon>
        <taxon>eudicotyledons</taxon>
        <taxon>Gunneridae</taxon>
        <taxon>Pentapetalae</taxon>
        <taxon>rosids</taxon>
        <taxon>malvids</taxon>
        <taxon>Brassicales</taxon>
        <taxon>Brassicaceae</taxon>
        <taxon>Brassiceae</taxon>
        <taxon>Brassica</taxon>
    </lineage>
</organism>
<comment type="caution">
    <text evidence="1">The sequence shown here is derived from an EMBL/GenBank/DDBJ whole genome shotgun (WGS) entry which is preliminary data.</text>
</comment>
<sequence>MLISWVQQQKSSLTAAYFKNILGETDLFESPSTVDSLKELLPFRCSDIQQAYLRRVQGQMGTVSSSCVLLGIL</sequence>
<dbReference type="Proteomes" id="UP000712600">
    <property type="component" value="Unassembled WGS sequence"/>
</dbReference>
<accession>A0A8S9REF9</accession>
<evidence type="ECO:0000313" key="2">
    <source>
        <dbReference type="Proteomes" id="UP000712600"/>
    </source>
</evidence>
<dbReference type="AlphaFoldDB" id="A0A8S9REF9"/>
<evidence type="ECO:0000313" key="1">
    <source>
        <dbReference type="EMBL" id="KAF3571374.1"/>
    </source>
</evidence>
<reference evidence="1" key="1">
    <citation type="submission" date="2019-12" db="EMBL/GenBank/DDBJ databases">
        <title>Genome sequencing and annotation of Brassica cretica.</title>
        <authorList>
            <person name="Studholme D.J."/>
            <person name="Sarris P."/>
        </authorList>
    </citation>
    <scope>NUCLEOTIDE SEQUENCE</scope>
    <source>
        <strain evidence="1">PFS-109/04</strain>
        <tissue evidence="1">Leaf</tissue>
    </source>
</reference>
<protein>
    <submittedName>
        <fullName evidence="1">Uncharacterized protein</fullName>
    </submittedName>
</protein>
<name>A0A8S9REF9_BRACR</name>
<gene>
    <name evidence="1" type="ORF">F2Q69_00061403</name>
</gene>
<dbReference type="EMBL" id="QGKX02000095">
    <property type="protein sequence ID" value="KAF3571374.1"/>
    <property type="molecule type" value="Genomic_DNA"/>
</dbReference>
<proteinExistence type="predicted"/>